<evidence type="ECO:0000259" key="7">
    <source>
        <dbReference type="Pfam" id="PF00520"/>
    </source>
</evidence>
<dbReference type="InterPro" id="IPR005821">
    <property type="entry name" value="Ion_trans_dom"/>
</dbReference>
<feature type="transmembrane region" description="Helical" evidence="6">
    <location>
        <begin position="269"/>
        <end position="289"/>
    </location>
</feature>
<evidence type="ECO:0000256" key="3">
    <source>
        <dbReference type="ARBA" id="ARBA00022989"/>
    </source>
</evidence>
<dbReference type="GO" id="GO:0005886">
    <property type="term" value="C:plasma membrane"/>
    <property type="evidence" value="ECO:0007669"/>
    <property type="project" value="TreeGrafter"/>
</dbReference>
<feature type="compositionally biased region" description="Low complexity" evidence="5">
    <location>
        <begin position="13"/>
        <end position="24"/>
    </location>
</feature>
<dbReference type="EMBL" id="CAMXCT030003737">
    <property type="protein sequence ID" value="CAL4793297.1"/>
    <property type="molecule type" value="Genomic_DNA"/>
</dbReference>
<keyword evidence="3 6" id="KW-1133">Transmembrane helix</keyword>
<evidence type="ECO:0000313" key="8">
    <source>
        <dbReference type="EMBL" id="CAI4005985.1"/>
    </source>
</evidence>
<dbReference type="Gene3D" id="1.10.287.630">
    <property type="entry name" value="Helix hairpin bin"/>
    <property type="match status" value="1"/>
</dbReference>
<evidence type="ECO:0000313" key="10">
    <source>
        <dbReference type="EMBL" id="CAL4793297.1"/>
    </source>
</evidence>
<keyword evidence="11" id="KW-1185">Reference proteome</keyword>
<comment type="caution">
    <text evidence="8">The sequence shown here is derived from an EMBL/GenBank/DDBJ whole genome shotgun (WGS) entry which is preliminary data.</text>
</comment>
<name>A0A9P1DA74_9DINO</name>
<evidence type="ECO:0000256" key="6">
    <source>
        <dbReference type="SAM" id="Phobius"/>
    </source>
</evidence>
<reference evidence="9" key="2">
    <citation type="submission" date="2024-04" db="EMBL/GenBank/DDBJ databases">
        <authorList>
            <person name="Chen Y."/>
            <person name="Shah S."/>
            <person name="Dougan E. K."/>
            <person name="Thang M."/>
            <person name="Chan C."/>
        </authorList>
    </citation>
    <scope>NUCLEOTIDE SEQUENCE [LARGE SCALE GENOMIC DNA]</scope>
</reference>
<keyword evidence="2 6" id="KW-0812">Transmembrane</keyword>
<dbReference type="EMBL" id="CAMXCT020003737">
    <property type="protein sequence ID" value="CAL1159360.1"/>
    <property type="molecule type" value="Genomic_DNA"/>
</dbReference>
<comment type="subcellular location">
    <subcellularLocation>
        <location evidence="1">Membrane</location>
        <topology evidence="1">Multi-pass membrane protein</topology>
    </subcellularLocation>
</comment>
<feature type="transmembrane region" description="Helical" evidence="6">
    <location>
        <begin position="301"/>
        <end position="323"/>
    </location>
</feature>
<gene>
    <name evidence="8" type="ORF">C1SCF055_LOCUS31666</name>
</gene>
<evidence type="ECO:0000256" key="1">
    <source>
        <dbReference type="ARBA" id="ARBA00004141"/>
    </source>
</evidence>
<proteinExistence type="predicted"/>
<dbReference type="SUPFAM" id="SSF51206">
    <property type="entry name" value="cAMP-binding domain-like"/>
    <property type="match status" value="1"/>
</dbReference>
<protein>
    <recommendedName>
        <fullName evidence="7">Ion transport domain-containing protein</fullName>
    </recommendedName>
</protein>
<keyword evidence="4 6" id="KW-0472">Membrane</keyword>
<dbReference type="InterPro" id="IPR018490">
    <property type="entry name" value="cNMP-bd_dom_sf"/>
</dbReference>
<sequence>MEKLQEQFDSDSESGSNSASGSCSKAKALPSFWEAYRLLGQCYEAEHARPVTPVAPSAPSGPRPLQLRLPREEIADSGVPGAVPAVPAIVGTASVPPIWRNQSFQESLGGNSDRLAPMTSSISRRDSRPSLTLTAKAAEEAVARALGHRLQHVLTSADTTASHCVEMRDLPEDVDQAIFAPRAWWEPQSWNLSPIAPRQRTSFTVTLNLHSATGTAPRWLAALIVCPNAKRRAFWDAFSICCLLLELIFLPLSVFAVEWPCSQPTSVEIFLHVFWHLDILMTFITAIYCRGELVVAPKRIARNYAQGWLCFDVLYVVVNWASLLGSCSRHSQRSWLVLRFCQLALRLIRLCRLNQMTESIKNRLSSETLTAGSNILQITGQILLVHHLLACVWFVVGQLDEKNGWVAVYLKQPSVGYSYTTSLYWMFCQLGFGSTNIEPETTLERSFALMVAFMALGIFSSLLGTISATVLNLNKSMEEKRLHFRELKQFLSHHRISDELSLRVCRFLEHAWALKNEVVLESSVQILELLSTPLRRELRYARYESCLKELGFSAMTQQLSLQLHSKTLATADTVFEAGSVAEEAYFLSEGSLTYTWGEKKVSFSEKDKFGWLVEICIWTPWVHVGELSTRTVSNVEIMQIEPFFECICRSLDVLQLARSYAEDFVANMNSYAAVTDLWHPNLCHQDIERSESLPPKVPKRNLFLSGDFGSVVPLQ</sequence>
<dbReference type="Gene3D" id="1.10.287.70">
    <property type="match status" value="1"/>
</dbReference>
<evidence type="ECO:0000313" key="11">
    <source>
        <dbReference type="Proteomes" id="UP001152797"/>
    </source>
</evidence>
<dbReference type="EMBL" id="CAMXCT010003737">
    <property type="protein sequence ID" value="CAI4005985.1"/>
    <property type="molecule type" value="Genomic_DNA"/>
</dbReference>
<dbReference type="Proteomes" id="UP001152797">
    <property type="component" value="Unassembled WGS sequence"/>
</dbReference>
<evidence type="ECO:0000313" key="9">
    <source>
        <dbReference type="EMBL" id="CAL1159360.1"/>
    </source>
</evidence>
<feature type="region of interest" description="Disordered" evidence="5">
    <location>
        <begin position="1"/>
        <end position="24"/>
    </location>
</feature>
<feature type="domain" description="Ion transport" evidence="7">
    <location>
        <begin position="234"/>
        <end position="473"/>
    </location>
</feature>
<dbReference type="GO" id="GO:0042391">
    <property type="term" value="P:regulation of membrane potential"/>
    <property type="evidence" value="ECO:0007669"/>
    <property type="project" value="TreeGrafter"/>
</dbReference>
<dbReference type="OrthoDB" id="432483at2759"/>
<feature type="transmembrane region" description="Helical" evidence="6">
    <location>
        <begin position="447"/>
        <end position="471"/>
    </location>
</feature>
<keyword evidence="10" id="KW-0407">Ion channel</keyword>
<dbReference type="PANTHER" id="PTHR10217:SF435">
    <property type="entry name" value="POTASSIUM VOLTAGE-GATED CHANNEL PROTEIN EAG"/>
    <property type="match status" value="1"/>
</dbReference>
<keyword evidence="10" id="KW-0813">Transport</keyword>
<dbReference type="InterPro" id="IPR050818">
    <property type="entry name" value="KCNH_animal-type"/>
</dbReference>
<organism evidence="8">
    <name type="scientific">Cladocopium goreaui</name>
    <dbReference type="NCBI Taxonomy" id="2562237"/>
    <lineage>
        <taxon>Eukaryota</taxon>
        <taxon>Sar</taxon>
        <taxon>Alveolata</taxon>
        <taxon>Dinophyceae</taxon>
        <taxon>Suessiales</taxon>
        <taxon>Symbiodiniaceae</taxon>
        <taxon>Cladocopium</taxon>
    </lineage>
</organism>
<dbReference type="GO" id="GO:0005249">
    <property type="term" value="F:voltage-gated potassium channel activity"/>
    <property type="evidence" value="ECO:0007669"/>
    <property type="project" value="TreeGrafter"/>
</dbReference>
<dbReference type="SUPFAM" id="SSF81324">
    <property type="entry name" value="Voltage-gated potassium channels"/>
    <property type="match status" value="1"/>
</dbReference>
<evidence type="ECO:0000256" key="2">
    <source>
        <dbReference type="ARBA" id="ARBA00022692"/>
    </source>
</evidence>
<reference evidence="8" key="1">
    <citation type="submission" date="2022-10" db="EMBL/GenBank/DDBJ databases">
        <authorList>
            <person name="Chen Y."/>
            <person name="Dougan E. K."/>
            <person name="Chan C."/>
            <person name="Rhodes N."/>
            <person name="Thang M."/>
        </authorList>
    </citation>
    <scope>NUCLEOTIDE SEQUENCE</scope>
</reference>
<dbReference type="Pfam" id="PF00520">
    <property type="entry name" value="Ion_trans"/>
    <property type="match status" value="1"/>
</dbReference>
<accession>A0A9P1DA74</accession>
<feature type="transmembrane region" description="Helical" evidence="6">
    <location>
        <begin position="375"/>
        <end position="396"/>
    </location>
</feature>
<evidence type="ECO:0000256" key="5">
    <source>
        <dbReference type="SAM" id="MobiDB-lite"/>
    </source>
</evidence>
<evidence type="ECO:0000256" key="4">
    <source>
        <dbReference type="ARBA" id="ARBA00023136"/>
    </source>
</evidence>
<dbReference type="AlphaFoldDB" id="A0A9P1DA74"/>
<keyword evidence="10" id="KW-0406">Ion transport</keyword>
<feature type="transmembrane region" description="Helical" evidence="6">
    <location>
        <begin position="237"/>
        <end position="257"/>
    </location>
</feature>
<dbReference type="PANTHER" id="PTHR10217">
    <property type="entry name" value="VOLTAGE AND LIGAND GATED POTASSIUM CHANNEL"/>
    <property type="match status" value="1"/>
</dbReference>